<comment type="caution">
    <text evidence="1">The sequence shown here is derived from an EMBL/GenBank/DDBJ whole genome shotgun (WGS) entry which is preliminary data.</text>
</comment>
<reference evidence="1 2" key="2">
    <citation type="submission" date="2014-10" db="EMBL/GenBank/DDBJ databases">
        <title>Comparative genomics of the Paenibacillus odorifer group.</title>
        <authorList>
            <person name="Tsai Y.-C."/>
            <person name="Martin N."/>
            <person name="Korlach J."/>
            <person name="Wiedmann M."/>
        </authorList>
    </citation>
    <scope>NUCLEOTIDE SEQUENCE [LARGE SCALE GENOMIC DNA]</scope>
    <source>
        <strain evidence="1 2">DSM 18334</strain>
    </source>
</reference>
<proteinExistence type="predicted"/>
<dbReference type="EMBL" id="JQCR01000002">
    <property type="protein sequence ID" value="KGE20086.1"/>
    <property type="molecule type" value="Genomic_DNA"/>
</dbReference>
<accession>A0A098MDM6</accession>
<evidence type="ECO:0000313" key="2">
    <source>
        <dbReference type="Proteomes" id="UP000029734"/>
    </source>
</evidence>
<dbReference type="AlphaFoldDB" id="A0A098MDM6"/>
<organism evidence="1 2">
    <name type="scientific">Paenibacillus wynnii</name>
    <dbReference type="NCBI Taxonomy" id="268407"/>
    <lineage>
        <taxon>Bacteria</taxon>
        <taxon>Bacillati</taxon>
        <taxon>Bacillota</taxon>
        <taxon>Bacilli</taxon>
        <taxon>Bacillales</taxon>
        <taxon>Paenibacillaceae</taxon>
        <taxon>Paenibacillus</taxon>
    </lineage>
</organism>
<protein>
    <submittedName>
        <fullName evidence="1">Uncharacterized protein</fullName>
    </submittedName>
</protein>
<reference evidence="1 2" key="1">
    <citation type="submission" date="2014-08" db="EMBL/GenBank/DDBJ databases">
        <authorList>
            <person name="den Bakker H.C."/>
        </authorList>
    </citation>
    <scope>NUCLEOTIDE SEQUENCE [LARGE SCALE GENOMIC DNA]</scope>
    <source>
        <strain evidence="1 2">DSM 18334</strain>
    </source>
</reference>
<dbReference type="Proteomes" id="UP000029734">
    <property type="component" value="Unassembled WGS sequence"/>
</dbReference>
<sequence>MIRPWQATSRKSLYHHWVSATPKDPARLVFDGKADEGVVVSMADLGSPVGHDLVFRQVQ</sequence>
<gene>
    <name evidence="1" type="ORF">PWYN_12630</name>
</gene>
<name>A0A098MDM6_9BACL</name>
<evidence type="ECO:0000313" key="1">
    <source>
        <dbReference type="EMBL" id="KGE20086.1"/>
    </source>
</evidence>
<keyword evidence="2" id="KW-1185">Reference proteome</keyword>